<sequence>MNLPTTSEQPPFVISEQPRPVGYPTLNQSWWLIGVFFLMQLPATLPALGLKFAADRFGLPVLNVIGETLAYVIAIGLTILYAFRKRGSRSLSWRSVPVAAYPVAALGMLALSTLAEPLVSAIPMPAELEKIVAELFTKNMIIAAVIAAPILEEVLFRGIILDGFLKNYSPAKAIIWSGITFGGIHLIPAQAVNAMFLGFALGWLYYRTRSLGLCMFLHFVNNGVSSLTFLVSDTMDMSQNVTQSWVGNDTLYIGLLIGCVGVCLACYAYLNRILPKSIQA</sequence>
<evidence type="ECO:0000313" key="3">
    <source>
        <dbReference type="EMBL" id="MCK8491881.1"/>
    </source>
</evidence>
<dbReference type="RefSeq" id="WP_248476478.1">
    <property type="nucleotide sequence ID" value="NZ_JALPRF010000001.1"/>
</dbReference>
<proteinExistence type="predicted"/>
<dbReference type="PANTHER" id="PTHR36435:SF1">
    <property type="entry name" value="CAAX AMINO TERMINAL PROTEASE FAMILY PROTEIN"/>
    <property type="match status" value="1"/>
</dbReference>
<keyword evidence="1" id="KW-0472">Membrane</keyword>
<name>A0ABT0HI92_9BACT</name>
<organism evidence="3 4">
    <name type="scientific">Spirosoma liriopis</name>
    <dbReference type="NCBI Taxonomy" id="2937440"/>
    <lineage>
        <taxon>Bacteria</taxon>
        <taxon>Pseudomonadati</taxon>
        <taxon>Bacteroidota</taxon>
        <taxon>Cytophagia</taxon>
        <taxon>Cytophagales</taxon>
        <taxon>Cytophagaceae</taxon>
        <taxon>Spirosoma</taxon>
    </lineage>
</organism>
<gene>
    <name evidence="3" type="ORF">M0L20_08475</name>
</gene>
<feature type="transmembrane region" description="Helical" evidence="1">
    <location>
        <begin position="98"/>
        <end position="119"/>
    </location>
</feature>
<keyword evidence="1" id="KW-0812">Transmembrane</keyword>
<keyword evidence="3" id="KW-0482">Metalloprotease</keyword>
<dbReference type="GO" id="GO:0008237">
    <property type="term" value="F:metallopeptidase activity"/>
    <property type="evidence" value="ECO:0007669"/>
    <property type="project" value="UniProtKB-KW"/>
</dbReference>
<feature type="transmembrane region" description="Helical" evidence="1">
    <location>
        <begin position="30"/>
        <end position="49"/>
    </location>
</feature>
<comment type="caution">
    <text evidence="3">The sequence shown here is derived from an EMBL/GenBank/DDBJ whole genome shotgun (WGS) entry which is preliminary data.</text>
</comment>
<accession>A0ABT0HI92</accession>
<evidence type="ECO:0000259" key="2">
    <source>
        <dbReference type="Pfam" id="PF02517"/>
    </source>
</evidence>
<feature type="transmembrane region" description="Helical" evidence="1">
    <location>
        <begin position="213"/>
        <end position="231"/>
    </location>
</feature>
<dbReference type="Pfam" id="PF02517">
    <property type="entry name" value="Rce1-like"/>
    <property type="match status" value="1"/>
</dbReference>
<keyword evidence="1" id="KW-1133">Transmembrane helix</keyword>
<protein>
    <submittedName>
        <fullName evidence="3">CPBP family intramembrane metalloprotease</fullName>
    </submittedName>
</protein>
<dbReference type="InterPro" id="IPR052710">
    <property type="entry name" value="CAAX_protease"/>
</dbReference>
<feature type="transmembrane region" description="Helical" evidence="1">
    <location>
        <begin position="173"/>
        <end position="206"/>
    </location>
</feature>
<feature type="transmembrane region" description="Helical" evidence="1">
    <location>
        <begin position="140"/>
        <end position="161"/>
    </location>
</feature>
<dbReference type="EMBL" id="JALPRF010000001">
    <property type="protein sequence ID" value="MCK8491881.1"/>
    <property type="molecule type" value="Genomic_DNA"/>
</dbReference>
<keyword evidence="3" id="KW-0378">Hydrolase</keyword>
<dbReference type="Proteomes" id="UP001202180">
    <property type="component" value="Unassembled WGS sequence"/>
</dbReference>
<feature type="transmembrane region" description="Helical" evidence="1">
    <location>
        <begin position="61"/>
        <end position="83"/>
    </location>
</feature>
<feature type="transmembrane region" description="Helical" evidence="1">
    <location>
        <begin position="251"/>
        <end position="270"/>
    </location>
</feature>
<evidence type="ECO:0000256" key="1">
    <source>
        <dbReference type="SAM" id="Phobius"/>
    </source>
</evidence>
<keyword evidence="3" id="KW-0645">Protease</keyword>
<dbReference type="PANTHER" id="PTHR36435">
    <property type="entry name" value="SLR1288 PROTEIN"/>
    <property type="match status" value="1"/>
</dbReference>
<reference evidence="3 4" key="1">
    <citation type="submission" date="2022-04" db="EMBL/GenBank/DDBJ databases">
        <title>Spirosoma sp. strain RP8 genome sequencing and assembly.</title>
        <authorList>
            <person name="Jung Y."/>
        </authorList>
    </citation>
    <scope>NUCLEOTIDE SEQUENCE [LARGE SCALE GENOMIC DNA]</scope>
    <source>
        <strain evidence="3 4">RP8</strain>
    </source>
</reference>
<dbReference type="InterPro" id="IPR003675">
    <property type="entry name" value="Rce1/LyrA-like_dom"/>
</dbReference>
<keyword evidence="4" id="KW-1185">Reference proteome</keyword>
<evidence type="ECO:0000313" key="4">
    <source>
        <dbReference type="Proteomes" id="UP001202180"/>
    </source>
</evidence>
<feature type="domain" description="CAAX prenyl protease 2/Lysostaphin resistance protein A-like" evidence="2">
    <location>
        <begin position="140"/>
        <end position="223"/>
    </location>
</feature>